<dbReference type="OMA" id="NWATYQF"/>
<dbReference type="OrthoDB" id="274691at2759"/>
<evidence type="ECO:0000256" key="2">
    <source>
        <dbReference type="ARBA" id="ARBA00023235"/>
    </source>
</evidence>
<dbReference type="AlphaFoldDB" id="Q0CQE9"/>
<dbReference type="SUPFAM" id="SSF74650">
    <property type="entry name" value="Galactose mutarotase-like"/>
    <property type="match status" value="1"/>
</dbReference>
<keyword evidence="2" id="KW-0413">Isomerase</keyword>
<feature type="chain" id="PRO_5004170535" description="Aldose 1-epimerase" evidence="4">
    <location>
        <begin position="20"/>
        <end position="402"/>
    </location>
</feature>
<dbReference type="EMBL" id="CH476598">
    <property type="protein sequence ID" value="EAU35887.1"/>
    <property type="molecule type" value="Genomic_DNA"/>
</dbReference>
<reference evidence="6" key="1">
    <citation type="submission" date="2005-09" db="EMBL/GenBank/DDBJ databases">
        <title>Annotation of the Aspergillus terreus NIH2624 genome.</title>
        <authorList>
            <person name="Birren B.W."/>
            <person name="Lander E.S."/>
            <person name="Galagan J.E."/>
            <person name="Nusbaum C."/>
            <person name="Devon K."/>
            <person name="Henn M."/>
            <person name="Ma L.-J."/>
            <person name="Jaffe D.B."/>
            <person name="Butler J."/>
            <person name="Alvarez P."/>
            <person name="Gnerre S."/>
            <person name="Grabherr M."/>
            <person name="Kleber M."/>
            <person name="Mauceli E.W."/>
            <person name="Brockman W."/>
            <person name="Rounsley S."/>
            <person name="Young S.K."/>
            <person name="LaButti K."/>
            <person name="Pushparaj V."/>
            <person name="DeCaprio D."/>
            <person name="Crawford M."/>
            <person name="Koehrsen M."/>
            <person name="Engels R."/>
            <person name="Montgomery P."/>
            <person name="Pearson M."/>
            <person name="Howarth C."/>
            <person name="Larson L."/>
            <person name="Luoma S."/>
            <person name="White J."/>
            <person name="Alvarado L."/>
            <person name="Kodira C.D."/>
            <person name="Zeng Q."/>
            <person name="Oleary S."/>
            <person name="Yandava C."/>
            <person name="Denning D.W."/>
            <person name="Nierman W.C."/>
            <person name="Milne T."/>
            <person name="Madden K."/>
        </authorList>
    </citation>
    <scope>NUCLEOTIDE SEQUENCE [LARGE SCALE GENOMIC DNA]</scope>
    <source>
        <strain evidence="6">NIH 2624 / FGSC A1156</strain>
    </source>
</reference>
<dbReference type="HOGENOM" id="CLU_031753_0_0_1"/>
<dbReference type="RefSeq" id="XP_001213263.1">
    <property type="nucleotide sequence ID" value="XM_001213263.1"/>
</dbReference>
<name>Q0CQE9_ASPTN</name>
<keyword evidence="3" id="KW-0119">Carbohydrate metabolism</keyword>
<organism evidence="5 6">
    <name type="scientific">Aspergillus terreus (strain NIH 2624 / FGSC A1156)</name>
    <dbReference type="NCBI Taxonomy" id="341663"/>
    <lineage>
        <taxon>Eukaryota</taxon>
        <taxon>Fungi</taxon>
        <taxon>Dikarya</taxon>
        <taxon>Ascomycota</taxon>
        <taxon>Pezizomycotina</taxon>
        <taxon>Eurotiomycetes</taxon>
        <taxon>Eurotiomycetidae</taxon>
        <taxon>Eurotiales</taxon>
        <taxon>Aspergillaceae</taxon>
        <taxon>Aspergillus</taxon>
        <taxon>Aspergillus subgen. Circumdati</taxon>
    </lineage>
</organism>
<evidence type="ECO:0000256" key="3">
    <source>
        <dbReference type="ARBA" id="ARBA00023277"/>
    </source>
</evidence>
<evidence type="ECO:0000313" key="5">
    <source>
        <dbReference type="EMBL" id="EAU35887.1"/>
    </source>
</evidence>
<evidence type="ECO:0008006" key="7">
    <source>
        <dbReference type="Google" id="ProtNLM"/>
    </source>
</evidence>
<dbReference type="eggNOG" id="KOG1604">
    <property type="taxonomic scope" value="Eukaryota"/>
</dbReference>
<dbReference type="FunFam" id="2.70.98.10:FF:000014">
    <property type="entry name" value="Aldose 1-epimerase, putative"/>
    <property type="match status" value="1"/>
</dbReference>
<dbReference type="GeneID" id="4318428"/>
<dbReference type="GO" id="GO:0006006">
    <property type="term" value="P:glucose metabolic process"/>
    <property type="evidence" value="ECO:0007669"/>
    <property type="project" value="TreeGrafter"/>
</dbReference>
<evidence type="ECO:0000313" key="6">
    <source>
        <dbReference type="Proteomes" id="UP000007963"/>
    </source>
</evidence>
<dbReference type="InterPro" id="IPR014718">
    <property type="entry name" value="GH-type_carb-bd"/>
</dbReference>
<dbReference type="InterPro" id="IPR011013">
    <property type="entry name" value="Gal_mutarotase_sf_dom"/>
</dbReference>
<feature type="signal peptide" evidence="4">
    <location>
        <begin position="1"/>
        <end position="19"/>
    </location>
</feature>
<dbReference type="Pfam" id="PF01263">
    <property type="entry name" value="Aldose_epim"/>
    <property type="match status" value="1"/>
</dbReference>
<dbReference type="InterPro" id="IPR047215">
    <property type="entry name" value="Galactose_mutarotase-like"/>
</dbReference>
<keyword evidence="4" id="KW-0732">Signal</keyword>
<gene>
    <name evidence="5" type="ORF">ATEG_04085</name>
</gene>
<dbReference type="InterPro" id="IPR008183">
    <property type="entry name" value="Aldose_1/G6P_1-epimerase"/>
</dbReference>
<dbReference type="GO" id="GO:0033499">
    <property type="term" value="P:galactose catabolic process via UDP-galactose, Leloir pathway"/>
    <property type="evidence" value="ECO:0007669"/>
    <property type="project" value="TreeGrafter"/>
</dbReference>
<dbReference type="PANTHER" id="PTHR10091">
    <property type="entry name" value="ALDOSE-1-EPIMERASE"/>
    <property type="match status" value="1"/>
</dbReference>
<protein>
    <recommendedName>
        <fullName evidence="7">Aldose 1-epimerase</fullName>
    </recommendedName>
</protein>
<evidence type="ECO:0000256" key="1">
    <source>
        <dbReference type="ARBA" id="ARBA00006206"/>
    </source>
</evidence>
<dbReference type="CDD" id="cd09019">
    <property type="entry name" value="galactose_mutarotase_like"/>
    <property type="match status" value="1"/>
</dbReference>
<evidence type="ECO:0000256" key="4">
    <source>
        <dbReference type="SAM" id="SignalP"/>
    </source>
</evidence>
<dbReference type="GO" id="GO:0004034">
    <property type="term" value="F:aldose 1-epimerase activity"/>
    <property type="evidence" value="ECO:0007669"/>
    <property type="project" value="TreeGrafter"/>
</dbReference>
<dbReference type="VEuPathDB" id="FungiDB:ATEG_04085"/>
<dbReference type="Gene3D" id="2.70.98.10">
    <property type="match status" value="1"/>
</dbReference>
<comment type="similarity">
    <text evidence="1">Belongs to the aldose epimerase family.</text>
</comment>
<dbReference type="Proteomes" id="UP000007963">
    <property type="component" value="Unassembled WGS sequence"/>
</dbReference>
<dbReference type="GO" id="GO:0030246">
    <property type="term" value="F:carbohydrate binding"/>
    <property type="evidence" value="ECO:0007669"/>
    <property type="project" value="InterPro"/>
</dbReference>
<proteinExistence type="inferred from homology"/>
<dbReference type="PANTHER" id="PTHR10091:SF6">
    <property type="entry name" value="1-EPIMERASE, PUTATIVE (AFU_ORTHOLOGUE AFUA_3G13240)-RELATED"/>
    <property type="match status" value="1"/>
</dbReference>
<dbReference type="STRING" id="341663.Q0CQE9"/>
<accession>Q0CQE9</accession>
<sequence length="402" mass="43679">MHLSRYLPAAALLGVPALAQHHGAEDPFKVYTISADNITAKLIPYGARLTSLLVPDRNGDVQDIVVGFDDPKQYRANDLGDHNYFGPVVGRYANRIKNGTFSVDGKEYHIAKNEKGGYDTLHGGKVGYDQRNWTVTSHTKDSVTFTLLDQGLEDFPGDVITHATFSVETKVTPENPDGLPQLTSKLISLALTEATPIMLSNHIYWNLNGFKKENILDDVTLQLPLSKRIIGTDSILIPNGDLLDVDTAYNGAADFTSPKLVGQDIKDADGLCGAGCTGYDNCFIVDRPASYASANSIVPILRMSSKATGISMEVATNQQALQIYSCNGLKGTIPVKASQLKRNKEEGIKGAEVINKYGCLVVETEGWIDGINQPQWGQLPDQIYSPNTGPAVNWATYQFGTI</sequence>